<organism evidence="3 4">
    <name type="scientific">Phaeosphaeria nodorum (strain SN15 / ATCC MYA-4574 / FGSC 10173)</name>
    <name type="common">Glume blotch fungus</name>
    <name type="synonym">Parastagonospora nodorum</name>
    <dbReference type="NCBI Taxonomy" id="321614"/>
    <lineage>
        <taxon>Eukaryota</taxon>
        <taxon>Fungi</taxon>
        <taxon>Dikarya</taxon>
        <taxon>Ascomycota</taxon>
        <taxon>Pezizomycotina</taxon>
        <taxon>Dothideomycetes</taxon>
        <taxon>Pleosporomycetidae</taxon>
        <taxon>Pleosporales</taxon>
        <taxon>Pleosporineae</taxon>
        <taxon>Phaeosphaeriaceae</taxon>
        <taxon>Parastagonospora</taxon>
    </lineage>
</organism>
<feature type="compositionally biased region" description="Basic and acidic residues" evidence="1">
    <location>
        <begin position="107"/>
        <end position="131"/>
    </location>
</feature>
<feature type="region of interest" description="Disordered" evidence="1">
    <location>
        <begin position="965"/>
        <end position="1002"/>
    </location>
</feature>
<feature type="compositionally biased region" description="Low complexity" evidence="1">
    <location>
        <begin position="9"/>
        <end position="23"/>
    </location>
</feature>
<dbReference type="AlphaFoldDB" id="A0A7U2ER15"/>
<proteinExistence type="predicted"/>
<feature type="region of interest" description="Disordered" evidence="1">
    <location>
        <begin position="672"/>
        <end position="765"/>
    </location>
</feature>
<feature type="region of interest" description="Disordered" evidence="1">
    <location>
        <begin position="261"/>
        <end position="301"/>
    </location>
</feature>
<feature type="compositionally biased region" description="Basic and acidic residues" evidence="1">
    <location>
        <begin position="415"/>
        <end position="440"/>
    </location>
</feature>
<dbReference type="OrthoDB" id="1076608at2759"/>
<feature type="compositionally biased region" description="Basic and acidic residues" evidence="1">
    <location>
        <begin position="914"/>
        <end position="930"/>
    </location>
</feature>
<feature type="compositionally biased region" description="Basic and acidic residues" evidence="1">
    <location>
        <begin position="981"/>
        <end position="1002"/>
    </location>
</feature>
<accession>A0A7U2ER15</accession>
<sequence>MSAPSSDGRPSTSSEPSATSSRTLHSRGSGAYTEHGEGSTHRQRYASGYDTGTVNGANGTQSRSQNGLLSTESVDDQDFARRRQRVRRSGGFLLESSFPTSPRKHQARADDKGKRSSRHLDVSRVDGQQDGRRRRRHSPDSSPVTRDRESAASEATYNGSVETRMQHGDELHVGRTRNDAWNMQDGNQRPTTPQAPAIDPNQLVHMALNLSESRRRNINAGPLLAAQPRTASGGQREGSFSNQGAGGSLRQYLNEQRRMSRNMSPMGGQGSPSRHMSTSMQRSGSMAFPSSQSFNPSPATIARRDKARNYIELRIEYLRLLEHLPPLKLDANAPGNFIVTANNMPGSPQAQLTRVPSYAGKQYDLGRPYNPLQYIRNRRSRARERRSLNHAPHEFADIHEVRDWVDTVERTAARPGYRRDDGVSLPKIHDDHPESLESRKPPKPHKGWIFAPEELLADAYWLEQGDNKTIIENRHGRKIYPPRETPKPDLLQPRASKEYSDKRRRSWIEGVTGGDPPSGGESEKGSERGRKRRLLPAFRSDSPKHGRHSRHGSRLRANIDSDSSDSDSDSGTRRPRIVIDEDHNTGPLALQLETRLKQQANQAHEKSPNIVSPDTPDKWGRYHPGVSAEKVSRDSLEVPRIGNGFSSMDHPGHFRMPPRVRTNATLTIDDDIEPRSSFDDQDSTAPNTPLHQKRFPRLSGHYSPPPSRDSSVTRKSKRNKFNPFHSHENSGEHEDDHNDTESAEMDKKGRSRQTSDEKQDSGHVGHAIMAAPSAVKSLLMHRKNDSTSSLPSPEKLRRRDTQEPHSAVSRFFQGVKHEGSKVGGFVFRRDRPDDDDTDTMSDSQTAEYGTDTSVKGTKTHRLALSRSATATTIDAPTPKRDSRYHLDLPTFRPAHEAHMDGDGGFLPMDHISRQNRERQNSRSPRFDKLAPPRMDLGRLNTTTSQIVSEVSPKHGQDQMKKVLAHPSGVGHEDPFATSLRNARDTSDRNRSRSRPGLDGKRHWSIADDDGNILRRKTNAELVTQADIARVRALFLCSGVKAKEINRRAHTKRSPPADFLVRAAKTADRELVPVARKEEHVLAARLLLRELESSTRSLSASTQQFRNKTIKELSERVTELRRKVDSDLMPRIFEGGDTAVRITSEISGQGPLQVKQITDDIDRMLRARPRRMRWLRGFGWMLVEWALVAVMWWLWLVVVLVGSVKRVFGFGWGVVRWLLWL</sequence>
<gene>
    <name evidence="3" type="ORF">JI435_009890</name>
</gene>
<feature type="compositionally biased region" description="Polar residues" evidence="1">
    <location>
        <begin position="271"/>
        <end position="298"/>
    </location>
</feature>
<dbReference type="Proteomes" id="UP000663193">
    <property type="component" value="Chromosome 1"/>
</dbReference>
<keyword evidence="2" id="KW-0472">Membrane</keyword>
<evidence type="ECO:0000256" key="2">
    <source>
        <dbReference type="SAM" id="Phobius"/>
    </source>
</evidence>
<feature type="region of interest" description="Disordered" evidence="1">
    <location>
        <begin position="825"/>
        <end position="854"/>
    </location>
</feature>
<feature type="compositionally biased region" description="Basic and acidic residues" evidence="1">
    <location>
        <begin position="794"/>
        <end position="803"/>
    </location>
</feature>
<feature type="region of interest" description="Disordered" evidence="1">
    <location>
        <begin position="781"/>
        <end position="808"/>
    </location>
</feature>
<feature type="compositionally biased region" description="Polar residues" evidence="1">
    <location>
        <begin position="50"/>
        <end position="72"/>
    </location>
</feature>
<feature type="compositionally biased region" description="Polar residues" evidence="1">
    <location>
        <begin position="840"/>
        <end position="854"/>
    </location>
</feature>
<feature type="region of interest" description="Disordered" evidence="1">
    <location>
        <begin position="473"/>
        <end position="585"/>
    </location>
</feature>
<dbReference type="PANTHER" id="PTHR38426:SF1">
    <property type="entry name" value="MAINTENANCE OF TELOMERE CAPPING PROTEIN 4"/>
    <property type="match status" value="1"/>
</dbReference>
<dbReference type="EMBL" id="CP069023">
    <property type="protein sequence ID" value="QRC91481.1"/>
    <property type="molecule type" value="Genomic_DNA"/>
</dbReference>
<feature type="compositionally biased region" description="Polar residues" evidence="1">
    <location>
        <begin position="153"/>
        <end position="163"/>
    </location>
</feature>
<dbReference type="PANTHER" id="PTHR38426">
    <property type="entry name" value="MAINTENANCE OF TELOMERE CAPPING PROTEIN 4"/>
    <property type="match status" value="1"/>
</dbReference>
<feature type="region of interest" description="Disordered" evidence="1">
    <location>
        <begin position="597"/>
        <end position="618"/>
    </location>
</feature>
<reference evidence="4" key="1">
    <citation type="journal article" date="2021" name="BMC Genomics">
        <title>Chromosome-level genome assembly and manually-curated proteome of model necrotroph Parastagonospora nodorum Sn15 reveals a genome-wide trove of candidate effector homologs, and redundancy of virulence-related functions within an accessory chromosome.</title>
        <authorList>
            <person name="Bertazzoni S."/>
            <person name="Jones D.A.B."/>
            <person name="Phan H.T."/>
            <person name="Tan K.-C."/>
            <person name="Hane J.K."/>
        </authorList>
    </citation>
    <scope>NUCLEOTIDE SEQUENCE [LARGE SCALE GENOMIC DNA]</scope>
    <source>
        <strain evidence="4">SN15 / ATCC MYA-4574 / FGSC 10173)</strain>
    </source>
</reference>
<feature type="compositionally biased region" description="Polar residues" evidence="1">
    <location>
        <begin position="229"/>
        <end position="243"/>
    </location>
</feature>
<dbReference type="InterPro" id="IPR038769">
    <property type="entry name" value="MTC4"/>
</dbReference>
<feature type="region of interest" description="Disordered" evidence="1">
    <location>
        <begin position="227"/>
        <end position="248"/>
    </location>
</feature>
<feature type="region of interest" description="Disordered" evidence="1">
    <location>
        <begin position="914"/>
        <end position="936"/>
    </location>
</feature>
<keyword evidence="2" id="KW-1133">Transmembrane helix</keyword>
<keyword evidence="2" id="KW-0812">Transmembrane</keyword>
<feature type="compositionally biased region" description="Basic and acidic residues" evidence="1">
    <location>
        <begin position="725"/>
        <end position="763"/>
    </location>
</feature>
<protein>
    <submittedName>
        <fullName evidence="3">Uncharacterized protein</fullName>
    </submittedName>
</protein>
<evidence type="ECO:0000256" key="1">
    <source>
        <dbReference type="SAM" id="MobiDB-lite"/>
    </source>
</evidence>
<feature type="region of interest" description="Disordered" evidence="1">
    <location>
        <begin position="415"/>
        <end position="445"/>
    </location>
</feature>
<feature type="compositionally biased region" description="Basic residues" evidence="1">
    <location>
        <begin position="545"/>
        <end position="554"/>
    </location>
</feature>
<keyword evidence="4" id="KW-1185">Reference proteome</keyword>
<name>A0A7U2ER15_PHANO</name>
<dbReference type="VEuPathDB" id="FungiDB:JI435_009890"/>
<evidence type="ECO:0000313" key="4">
    <source>
        <dbReference type="Proteomes" id="UP000663193"/>
    </source>
</evidence>
<feature type="region of interest" description="Disordered" evidence="1">
    <location>
        <begin position="1"/>
        <end position="172"/>
    </location>
</feature>
<feature type="transmembrane region" description="Helical" evidence="2">
    <location>
        <begin position="1177"/>
        <end position="1200"/>
    </location>
</feature>
<evidence type="ECO:0000313" key="3">
    <source>
        <dbReference type="EMBL" id="QRC91481.1"/>
    </source>
</evidence>